<feature type="region of interest" description="Disordered" evidence="1">
    <location>
        <begin position="132"/>
        <end position="161"/>
    </location>
</feature>
<organism evidence="3 4">
    <name type="scientific">Haloechinothrix alba</name>
    <dbReference type="NCBI Taxonomy" id="664784"/>
    <lineage>
        <taxon>Bacteria</taxon>
        <taxon>Bacillati</taxon>
        <taxon>Actinomycetota</taxon>
        <taxon>Actinomycetes</taxon>
        <taxon>Pseudonocardiales</taxon>
        <taxon>Pseudonocardiaceae</taxon>
        <taxon>Haloechinothrix</taxon>
    </lineage>
</organism>
<dbReference type="EMBL" id="FZNW01000006">
    <property type="protein sequence ID" value="SNR43988.1"/>
    <property type="molecule type" value="Genomic_DNA"/>
</dbReference>
<sequence>MSWRVARSLETFRNQLDAAYPNRDTASDGTIGDEDHQNRQSDHNPWYGPGIVTAFDFTHDPDAGVDIDRLTDELEQSRDPRIKYVIANELIMSGAGGPSPWVWRAYNGVNPHTRHAHLSVVADDRCDDPSSWNLPSFDNAGGGSSSRPYEEHQDASPGSRVIYGGRDQYDTWSHGSDVGFVQRWLGITDDDYFGPATHERVRWYQDMQGITVDGEVGPETWSQMGK</sequence>
<name>A0A238WBX4_9PSEU</name>
<dbReference type="Proteomes" id="UP000198348">
    <property type="component" value="Unassembled WGS sequence"/>
</dbReference>
<dbReference type="SUPFAM" id="SSF47090">
    <property type="entry name" value="PGBD-like"/>
    <property type="match status" value="1"/>
</dbReference>
<dbReference type="Gene3D" id="1.10.101.10">
    <property type="entry name" value="PGBD-like superfamily/PGBD"/>
    <property type="match status" value="1"/>
</dbReference>
<feature type="compositionally biased region" description="Basic and acidic residues" evidence="1">
    <location>
        <begin position="33"/>
        <end position="42"/>
    </location>
</feature>
<dbReference type="InterPro" id="IPR036365">
    <property type="entry name" value="PGBD-like_sf"/>
</dbReference>
<evidence type="ECO:0000313" key="4">
    <source>
        <dbReference type="Proteomes" id="UP000198348"/>
    </source>
</evidence>
<dbReference type="AlphaFoldDB" id="A0A238WBX4"/>
<dbReference type="Pfam" id="PF01471">
    <property type="entry name" value="PG_binding_1"/>
    <property type="match status" value="1"/>
</dbReference>
<proteinExistence type="predicted"/>
<accession>A0A238WBX4</accession>
<keyword evidence="4" id="KW-1185">Reference proteome</keyword>
<dbReference type="InterPro" id="IPR036366">
    <property type="entry name" value="PGBDSf"/>
</dbReference>
<dbReference type="OrthoDB" id="7671932at2"/>
<evidence type="ECO:0000256" key="1">
    <source>
        <dbReference type="SAM" id="MobiDB-lite"/>
    </source>
</evidence>
<feature type="domain" description="Peptidoglycan binding-like" evidence="2">
    <location>
        <begin position="187"/>
        <end position="224"/>
    </location>
</feature>
<evidence type="ECO:0000313" key="3">
    <source>
        <dbReference type="EMBL" id="SNR43988.1"/>
    </source>
</evidence>
<feature type="region of interest" description="Disordered" evidence="1">
    <location>
        <begin position="18"/>
        <end position="45"/>
    </location>
</feature>
<dbReference type="RefSeq" id="WP_089300614.1">
    <property type="nucleotide sequence ID" value="NZ_FZNW01000006.1"/>
</dbReference>
<evidence type="ECO:0000259" key="2">
    <source>
        <dbReference type="Pfam" id="PF01471"/>
    </source>
</evidence>
<gene>
    <name evidence="3" type="ORF">SAMN06265360_10612</name>
</gene>
<reference evidence="3 4" key="1">
    <citation type="submission" date="2017-06" db="EMBL/GenBank/DDBJ databases">
        <authorList>
            <person name="Kim H.J."/>
            <person name="Triplett B.A."/>
        </authorList>
    </citation>
    <scope>NUCLEOTIDE SEQUENCE [LARGE SCALE GENOMIC DNA]</scope>
    <source>
        <strain evidence="3 4">DSM 45207</strain>
    </source>
</reference>
<protein>
    <submittedName>
        <fullName evidence="3">Putative peptidoglycan binding domain-containing protein</fullName>
    </submittedName>
</protein>
<dbReference type="InterPro" id="IPR002477">
    <property type="entry name" value="Peptidoglycan-bd-like"/>
</dbReference>